<comment type="caution">
    <text evidence="4">The sequence shown here is derived from an EMBL/GenBank/DDBJ whole genome shotgun (WGS) entry which is preliminary data.</text>
</comment>
<evidence type="ECO:0000313" key="5">
    <source>
        <dbReference type="Proteomes" id="UP000295247"/>
    </source>
</evidence>
<dbReference type="EMBL" id="SMDC01000003">
    <property type="protein sequence ID" value="TCW36824.1"/>
    <property type="molecule type" value="Genomic_DNA"/>
</dbReference>
<evidence type="ECO:0000259" key="3">
    <source>
        <dbReference type="Pfam" id="PF00534"/>
    </source>
</evidence>
<evidence type="ECO:0000256" key="2">
    <source>
        <dbReference type="ARBA" id="ARBA00022679"/>
    </source>
</evidence>
<dbReference type="PANTHER" id="PTHR12526:SF510">
    <property type="entry name" value="D-INOSITOL 3-PHOSPHATE GLYCOSYLTRANSFERASE"/>
    <property type="match status" value="1"/>
</dbReference>
<keyword evidence="2 4" id="KW-0808">Transferase</keyword>
<dbReference type="SUPFAM" id="SSF53756">
    <property type="entry name" value="UDP-Glycosyltransferase/glycogen phosphorylase"/>
    <property type="match status" value="1"/>
</dbReference>
<proteinExistence type="predicted"/>
<accession>A0A4R4AD71</accession>
<dbReference type="Proteomes" id="UP000295247">
    <property type="component" value="Unassembled WGS sequence"/>
</dbReference>
<dbReference type="GO" id="GO:0016757">
    <property type="term" value="F:glycosyltransferase activity"/>
    <property type="evidence" value="ECO:0007669"/>
    <property type="project" value="UniProtKB-KW"/>
</dbReference>
<dbReference type="PANTHER" id="PTHR12526">
    <property type="entry name" value="GLYCOSYLTRANSFERASE"/>
    <property type="match status" value="1"/>
</dbReference>
<gene>
    <name evidence="4" type="ORF">EDC29_10316</name>
</gene>
<evidence type="ECO:0000256" key="1">
    <source>
        <dbReference type="ARBA" id="ARBA00022676"/>
    </source>
</evidence>
<dbReference type="InterPro" id="IPR001296">
    <property type="entry name" value="Glyco_trans_1"/>
</dbReference>
<keyword evidence="1" id="KW-0328">Glycosyltransferase</keyword>
<name>A0A4R4AD71_MARGR</name>
<dbReference type="RefSeq" id="WP_132228956.1">
    <property type="nucleotide sequence ID" value="NZ_NRRH01000014.1"/>
</dbReference>
<dbReference type="Gene3D" id="3.40.50.2000">
    <property type="entry name" value="Glycogen Phosphorylase B"/>
    <property type="match status" value="2"/>
</dbReference>
<organism evidence="4 5">
    <name type="scientific">Marichromatium gracile</name>
    <name type="common">Chromatium gracile</name>
    <dbReference type="NCBI Taxonomy" id="1048"/>
    <lineage>
        <taxon>Bacteria</taxon>
        <taxon>Pseudomonadati</taxon>
        <taxon>Pseudomonadota</taxon>
        <taxon>Gammaproteobacteria</taxon>
        <taxon>Chromatiales</taxon>
        <taxon>Chromatiaceae</taxon>
        <taxon>Marichromatium</taxon>
    </lineage>
</organism>
<sequence>MVRVGYLVSRFPTFTETFVLDEMLALEALGAEITLFPLLRERPRATHPQLAHLRAEVVYSRFVSGPILRANLALALRRPWRYLRTLIETFARVAPSRNFTLGAAGIFLKSVYIAHEAERRGIGRLHAHFCTHPTLAAWIAHRLTGARYSFTAHGSDLHVDQTMLAEKLRRADFAVMISRYNRDFTLARVGARWAERLRVIHCGIDTGAFAPLPPRADAGDGVLHILCVASLRRVKGHVHLLRACAQLAAEGRDWTLTLVGDGRLRAELEAECRALGIAPRVRFLGQLTRPEVTACLRDCDVVALTSVQDARGRREGIPVSLMEALAVERPVVASRLSGIPELVEHGRTGLLAAPGEPAAIAAALARVADHPEEARALARAGRARVLAEFDLSDNAARLHAALAASPG</sequence>
<dbReference type="AlphaFoldDB" id="A0A4R4AD71"/>
<reference evidence="4 5" key="1">
    <citation type="submission" date="2019-03" db="EMBL/GenBank/DDBJ databases">
        <title>Genomic Encyclopedia of Type Strains, Phase IV (KMG-IV): sequencing the most valuable type-strain genomes for metagenomic binning, comparative biology and taxonomic classification.</title>
        <authorList>
            <person name="Goeker M."/>
        </authorList>
    </citation>
    <scope>NUCLEOTIDE SEQUENCE [LARGE SCALE GENOMIC DNA]</scope>
    <source>
        <strain evidence="4 5">DSM 203</strain>
    </source>
</reference>
<protein>
    <submittedName>
        <fullName evidence="4">Glycosyltransferase involved in cell wall biosynthesis</fullName>
    </submittedName>
</protein>
<feature type="domain" description="Glycosyl transferase family 1" evidence="3">
    <location>
        <begin position="225"/>
        <end position="383"/>
    </location>
</feature>
<dbReference type="Pfam" id="PF00534">
    <property type="entry name" value="Glycos_transf_1"/>
    <property type="match status" value="1"/>
</dbReference>
<evidence type="ECO:0000313" key="4">
    <source>
        <dbReference type="EMBL" id="TCW36824.1"/>
    </source>
</evidence>